<protein>
    <submittedName>
        <fullName evidence="1">NB-ARC domain-containing protein</fullName>
    </submittedName>
</protein>
<name>A0ABD1NTA9_9LAMI</name>
<proteinExistence type="predicted"/>
<evidence type="ECO:0000313" key="2">
    <source>
        <dbReference type="Proteomes" id="UP001604336"/>
    </source>
</evidence>
<dbReference type="EMBL" id="JBFOLK010000261">
    <property type="protein sequence ID" value="KAL2454842.1"/>
    <property type="molecule type" value="Genomic_DNA"/>
</dbReference>
<sequence length="297" mass="34763">MAYAALRSLAQILRQTLNLDHQYLILDEKQQIESLIENVTSLQDFLENSSQKIKLLERITRDASYIAEDIIEHHITDRILSESASREDGILEKNPIRFDLIEKWIVSSSKPDFMDIKALLVRGSSELEEVIKIIPNIKKLEIQYEDEEVDREYYFPENLVYLHKLESLKWIKFGFSFSEKLNFPTSLKKLTLDQDNVFRKDMPFAGSLPNLQVLKLKRFLLKSWRVDRTHFPSLERLVLKYCYGFGSNPVKIREIPTLRSIEFYQCGGSILTLAKNIQEKQRRLGNDDLQVLIVNPI</sequence>
<organism evidence="1 2">
    <name type="scientific">Abeliophyllum distichum</name>
    <dbReference type="NCBI Taxonomy" id="126358"/>
    <lineage>
        <taxon>Eukaryota</taxon>
        <taxon>Viridiplantae</taxon>
        <taxon>Streptophyta</taxon>
        <taxon>Embryophyta</taxon>
        <taxon>Tracheophyta</taxon>
        <taxon>Spermatophyta</taxon>
        <taxon>Magnoliopsida</taxon>
        <taxon>eudicotyledons</taxon>
        <taxon>Gunneridae</taxon>
        <taxon>Pentapetalae</taxon>
        <taxon>asterids</taxon>
        <taxon>lamiids</taxon>
        <taxon>Lamiales</taxon>
        <taxon>Oleaceae</taxon>
        <taxon>Forsythieae</taxon>
        <taxon>Abeliophyllum</taxon>
    </lineage>
</organism>
<gene>
    <name evidence="1" type="ORF">Adt_47651</name>
</gene>
<dbReference type="SUPFAM" id="SSF52058">
    <property type="entry name" value="L domain-like"/>
    <property type="match status" value="1"/>
</dbReference>
<accession>A0ABD1NTA9</accession>
<keyword evidence="2" id="KW-1185">Reference proteome</keyword>
<dbReference type="PANTHER" id="PTHR15140:SF33">
    <property type="entry name" value="LATE BLIGHT RESISTANCE PROTEIN HOMOLOG R1A-3 ISOFORM X1"/>
    <property type="match status" value="1"/>
</dbReference>
<dbReference type="Proteomes" id="UP001604336">
    <property type="component" value="Unassembled WGS sequence"/>
</dbReference>
<dbReference type="InterPro" id="IPR032675">
    <property type="entry name" value="LRR_dom_sf"/>
</dbReference>
<dbReference type="Gene3D" id="1.20.5.4130">
    <property type="match status" value="1"/>
</dbReference>
<dbReference type="PANTHER" id="PTHR15140">
    <property type="entry name" value="TUBULIN-SPECIFIC CHAPERONE E"/>
    <property type="match status" value="1"/>
</dbReference>
<dbReference type="Gene3D" id="3.80.10.10">
    <property type="entry name" value="Ribonuclease Inhibitor"/>
    <property type="match status" value="1"/>
</dbReference>
<evidence type="ECO:0000313" key="1">
    <source>
        <dbReference type="EMBL" id="KAL2454842.1"/>
    </source>
</evidence>
<comment type="caution">
    <text evidence="1">The sequence shown here is derived from an EMBL/GenBank/DDBJ whole genome shotgun (WGS) entry which is preliminary data.</text>
</comment>
<reference evidence="2" key="1">
    <citation type="submission" date="2024-07" db="EMBL/GenBank/DDBJ databases">
        <title>Two chromosome-level genome assemblies of Korean endemic species Abeliophyllum distichum and Forsythia ovata (Oleaceae).</title>
        <authorList>
            <person name="Jang H."/>
        </authorList>
    </citation>
    <scope>NUCLEOTIDE SEQUENCE [LARGE SCALE GENOMIC DNA]</scope>
</reference>
<dbReference type="AlphaFoldDB" id="A0ABD1NTA9"/>